<organism evidence="1 2">
    <name type="scientific">Bacillus rhizoplanae</name>
    <dbReference type="NCBI Taxonomy" id="2880966"/>
    <lineage>
        <taxon>Bacteria</taxon>
        <taxon>Bacillati</taxon>
        <taxon>Bacillota</taxon>
        <taxon>Bacilli</taxon>
        <taxon>Bacillales</taxon>
        <taxon>Bacillaceae</taxon>
        <taxon>Bacillus</taxon>
    </lineage>
</organism>
<protein>
    <submittedName>
        <fullName evidence="1">Uncharacterized protein</fullName>
    </submittedName>
</protein>
<name>A0ABN8A0H8_9BACI</name>
<gene>
    <name evidence="1" type="ORF">BACCIP111899_03736</name>
</gene>
<dbReference type="RefSeq" id="WP_230576448.1">
    <property type="nucleotide sequence ID" value="NZ_CAKJTI010000029.1"/>
</dbReference>
<accession>A0ABN8A0H8</accession>
<keyword evidence="2" id="KW-1185">Reference proteome</keyword>
<evidence type="ECO:0000313" key="2">
    <source>
        <dbReference type="Proteomes" id="UP000789423"/>
    </source>
</evidence>
<reference evidence="1 2" key="1">
    <citation type="submission" date="2021-10" db="EMBL/GenBank/DDBJ databases">
        <authorList>
            <person name="Criscuolo A."/>
        </authorList>
    </citation>
    <scope>NUCLEOTIDE SEQUENCE [LARGE SCALE GENOMIC DNA]</scope>
    <source>
        <strain evidence="2">CIP 111899</strain>
    </source>
</reference>
<dbReference type="Proteomes" id="UP000789423">
    <property type="component" value="Unassembled WGS sequence"/>
</dbReference>
<comment type="caution">
    <text evidence="1">The sequence shown here is derived from an EMBL/GenBank/DDBJ whole genome shotgun (WGS) entry which is preliminary data.</text>
</comment>
<evidence type="ECO:0000313" key="1">
    <source>
        <dbReference type="EMBL" id="CAG9614503.1"/>
    </source>
</evidence>
<sequence length="154" mass="17822">MGLFSREKKVYFQQECKEKNDEIIKQKVLNKVSESDCIIPAEIIDKMVDGSPLYPEFAKELSEILSLSNREFFEMIVIFVGTFEIPVKVSNTTKVIIQFEPVDEEIRDAACSDIKVIGFIYKKKSTDQEIEEISEWMLEFKALCDKIGEYNEVS</sequence>
<dbReference type="EMBL" id="CAKJTI010000029">
    <property type="protein sequence ID" value="CAG9614503.1"/>
    <property type="molecule type" value="Genomic_DNA"/>
</dbReference>
<proteinExistence type="predicted"/>